<dbReference type="EMBL" id="AEYI02001123">
    <property type="protein sequence ID" value="KFG41309.1"/>
    <property type="molecule type" value="Genomic_DNA"/>
</dbReference>
<accession>A0A086KA91</accession>
<comment type="caution">
    <text evidence="3">The sequence shown here is derived from an EMBL/GenBank/DDBJ whole genome shotgun (WGS) entry which is preliminary data.</text>
</comment>
<feature type="region of interest" description="Disordered" evidence="1">
    <location>
        <begin position="495"/>
        <end position="518"/>
    </location>
</feature>
<dbReference type="AlphaFoldDB" id="A0A086KA91"/>
<dbReference type="VEuPathDB" id="ToxoDB:TGP89_215660"/>
<reference evidence="3 4" key="1">
    <citation type="submission" date="2014-03" db="EMBL/GenBank/DDBJ databases">
        <authorList>
            <person name="Sibley D."/>
            <person name="Venepally P."/>
            <person name="Karamycheva S."/>
            <person name="Hadjithomas M."/>
            <person name="Khan A."/>
            <person name="Brunk B."/>
            <person name="Roos D."/>
            <person name="Caler E."/>
            <person name="Lorenzi H."/>
        </authorList>
    </citation>
    <scope>NUCLEOTIDE SEQUENCE [LARGE SCALE GENOMIC DNA]</scope>
    <source>
        <strain evidence="4">p89</strain>
    </source>
</reference>
<keyword evidence="2" id="KW-0472">Membrane</keyword>
<name>A0A086KA91_TOXGO</name>
<feature type="transmembrane region" description="Helical" evidence="2">
    <location>
        <begin position="351"/>
        <end position="371"/>
    </location>
</feature>
<keyword evidence="2" id="KW-1133">Transmembrane helix</keyword>
<feature type="transmembrane region" description="Helical" evidence="2">
    <location>
        <begin position="383"/>
        <end position="404"/>
    </location>
</feature>
<dbReference type="Proteomes" id="UP000028828">
    <property type="component" value="Unassembled WGS sequence"/>
</dbReference>
<evidence type="ECO:0000256" key="1">
    <source>
        <dbReference type="SAM" id="MobiDB-lite"/>
    </source>
</evidence>
<dbReference type="OrthoDB" id="10265463at2759"/>
<feature type="region of interest" description="Disordered" evidence="1">
    <location>
        <begin position="137"/>
        <end position="157"/>
    </location>
</feature>
<feature type="transmembrane region" description="Helical" evidence="2">
    <location>
        <begin position="416"/>
        <end position="433"/>
    </location>
</feature>
<evidence type="ECO:0000313" key="4">
    <source>
        <dbReference type="Proteomes" id="UP000028828"/>
    </source>
</evidence>
<feature type="compositionally biased region" description="Polar residues" evidence="1">
    <location>
        <begin position="138"/>
        <end position="148"/>
    </location>
</feature>
<organism evidence="3 4">
    <name type="scientific">Toxoplasma gondii p89</name>
    <dbReference type="NCBI Taxonomy" id="943119"/>
    <lineage>
        <taxon>Eukaryota</taxon>
        <taxon>Sar</taxon>
        <taxon>Alveolata</taxon>
        <taxon>Apicomplexa</taxon>
        <taxon>Conoidasida</taxon>
        <taxon>Coccidia</taxon>
        <taxon>Eucoccidiorida</taxon>
        <taxon>Eimeriorina</taxon>
        <taxon>Sarcocystidae</taxon>
        <taxon>Toxoplasma</taxon>
    </lineage>
</organism>
<keyword evidence="2 3" id="KW-0812">Transmembrane</keyword>
<feature type="transmembrane region" description="Helical" evidence="2">
    <location>
        <begin position="440"/>
        <end position="459"/>
    </location>
</feature>
<sequence>MKTMAKASRVLHFLSASRPCCHSPLTSLRSLSLLVSIPSRYSSSSSSSFSSLFSPPSLPFPRPRHCSFQRNSPSYRLAALTSRASPPCSRQSQVRTPERLPRRFLATAPRCCFLVGLEARSREAHAVVSACGRRRQTPWDNGESSVQTTRRRARQESSTQLSFLGREFFSSAASRSHSASRENGLRRLFGAGEEAFSSSLQSAHSSRPGNQFILAFPAVSAASRCLPGLSVHPSGLCAARRHFSSFLETSARAYLLQPRCTYTAEGAESEGGGSVGAASLTWSSREKEEVPKTTEPPCLQAPADLLPSERPLLSFELYDAVSHNFSCRASEALGDSGNKLPPRYFQWVIDGAAYLLLGGLLAIVLAAPATVVERRIDMHIKTLALTSAMYGGIAFWGFEAARFGRLYVPPAGPTRYLLGFCSLGLCTLPPILCEMFSPAVGYASLTAPLAFHVLAAAYLKRPPSSLLSYWNKAASNPKAQPGRPRLRGPAQLFASSSASPASCPPHHCASQGSTSSGSRASLPSVSRLSVFDVSSLSVHAFPPVGGGFLPQWWGATVSHKCLLGFSLFSSGAGIYVARRVEKTAGDEALADTQERGSQRSFLSTLRALWRGAADTQTEDASAAEADARVVRRAHERLRELAKRTQSNSE</sequence>
<protein>
    <submittedName>
        <fullName evidence="3">Putative transmembrane protein</fullName>
    </submittedName>
</protein>
<evidence type="ECO:0000313" key="3">
    <source>
        <dbReference type="EMBL" id="KFG41309.1"/>
    </source>
</evidence>
<gene>
    <name evidence="3" type="ORF">TGP89_215660</name>
</gene>
<evidence type="ECO:0000256" key="2">
    <source>
        <dbReference type="SAM" id="Phobius"/>
    </source>
</evidence>
<proteinExistence type="predicted"/>